<dbReference type="GO" id="GO:0048038">
    <property type="term" value="F:quinone binding"/>
    <property type="evidence" value="ECO:0007669"/>
    <property type="project" value="UniProtKB-UniRule"/>
</dbReference>
<dbReference type="InterPro" id="IPR006963">
    <property type="entry name" value="Mopterin_OxRdtase_4Fe-4S_dom"/>
</dbReference>
<protein>
    <recommendedName>
        <fullName evidence="13">NADH-quinone oxidoreductase</fullName>
        <ecNumber evidence="13">7.1.1.-</ecNumber>
    </recommendedName>
</protein>
<dbReference type="PROSITE" id="PS51839">
    <property type="entry name" value="4FE4S_HC3"/>
    <property type="match status" value="1"/>
</dbReference>
<comment type="catalytic activity">
    <reaction evidence="12 13">
        <text>a quinone + NADH + 5 H(+)(in) = a quinol + NAD(+) + 4 H(+)(out)</text>
        <dbReference type="Rhea" id="RHEA:57888"/>
        <dbReference type="ChEBI" id="CHEBI:15378"/>
        <dbReference type="ChEBI" id="CHEBI:24646"/>
        <dbReference type="ChEBI" id="CHEBI:57540"/>
        <dbReference type="ChEBI" id="CHEBI:57945"/>
        <dbReference type="ChEBI" id="CHEBI:132124"/>
    </reaction>
</comment>
<evidence type="ECO:0000256" key="5">
    <source>
        <dbReference type="ARBA" id="ARBA00022719"/>
    </source>
</evidence>
<dbReference type="SUPFAM" id="SSF54292">
    <property type="entry name" value="2Fe-2S ferredoxin-like"/>
    <property type="match status" value="1"/>
</dbReference>
<keyword evidence="10 13" id="KW-0520">NAD</keyword>
<dbReference type="InterPro" id="IPR019574">
    <property type="entry name" value="NADH_UbQ_OxRdtase_Gsu_4Fe4S-bd"/>
</dbReference>
<dbReference type="EMBL" id="QGTJ01000011">
    <property type="protein sequence ID" value="PWV59246.1"/>
    <property type="molecule type" value="Genomic_DNA"/>
</dbReference>
<accession>A0A317MRB6</accession>
<evidence type="ECO:0000256" key="6">
    <source>
        <dbReference type="ARBA" id="ARBA00022723"/>
    </source>
</evidence>
<comment type="similarity">
    <text evidence="2 13">Belongs to the complex I 75 kDa subunit family.</text>
</comment>
<name>A0A317MRB6_9GAMM</name>
<dbReference type="InterPro" id="IPR009010">
    <property type="entry name" value="Asp_de-COase-like_dom_sf"/>
</dbReference>
<dbReference type="Gene3D" id="3.40.50.740">
    <property type="match status" value="2"/>
</dbReference>
<dbReference type="InterPro" id="IPR010228">
    <property type="entry name" value="NADH_UbQ_OxRdtase_Gsu"/>
</dbReference>
<dbReference type="GO" id="GO:0042773">
    <property type="term" value="P:ATP synthesis coupled electron transport"/>
    <property type="evidence" value="ECO:0007669"/>
    <property type="project" value="InterPro"/>
</dbReference>
<evidence type="ECO:0000256" key="9">
    <source>
        <dbReference type="ARBA" id="ARBA00023014"/>
    </source>
</evidence>
<dbReference type="InterPro" id="IPR006656">
    <property type="entry name" value="Mopterin_OxRdtase"/>
</dbReference>
<dbReference type="GO" id="GO:0051537">
    <property type="term" value="F:2 iron, 2 sulfur cluster binding"/>
    <property type="evidence" value="ECO:0007669"/>
    <property type="project" value="UniProtKB-UniRule"/>
</dbReference>
<dbReference type="GO" id="GO:0008137">
    <property type="term" value="F:NADH dehydrogenase (ubiquinone) activity"/>
    <property type="evidence" value="ECO:0007669"/>
    <property type="project" value="UniProtKB-UniRule"/>
</dbReference>
<dbReference type="GO" id="GO:0016651">
    <property type="term" value="F:oxidoreductase activity, acting on NAD(P)H"/>
    <property type="evidence" value="ECO:0007669"/>
    <property type="project" value="InterPro"/>
</dbReference>
<comment type="subunit">
    <text evidence="11">Composed of 13 different subunits. Subunits NuoCD, E, F, and G constitute the peripheral sector of the complex.</text>
</comment>
<dbReference type="Gene3D" id="3.30.70.20">
    <property type="match status" value="1"/>
</dbReference>
<dbReference type="PROSITE" id="PS00642">
    <property type="entry name" value="COMPLEX1_75K_2"/>
    <property type="match status" value="1"/>
</dbReference>
<comment type="cofactor">
    <cofactor evidence="13">
        <name>[2Fe-2S] cluster</name>
        <dbReference type="ChEBI" id="CHEBI:190135"/>
    </cofactor>
    <text evidence="13">Binds 1 [2Fe-2S] cluster per subunit.</text>
</comment>
<evidence type="ECO:0000256" key="7">
    <source>
        <dbReference type="ARBA" id="ARBA00022967"/>
    </source>
</evidence>
<dbReference type="CDD" id="cd00207">
    <property type="entry name" value="fer2"/>
    <property type="match status" value="1"/>
</dbReference>
<dbReference type="GO" id="GO:0016020">
    <property type="term" value="C:membrane"/>
    <property type="evidence" value="ECO:0007669"/>
    <property type="project" value="InterPro"/>
</dbReference>
<evidence type="ECO:0000256" key="1">
    <source>
        <dbReference type="ARBA" id="ARBA00001966"/>
    </source>
</evidence>
<dbReference type="PANTHER" id="PTHR43105">
    <property type="entry name" value="RESPIRATORY NITRATE REDUCTASE"/>
    <property type="match status" value="1"/>
</dbReference>
<dbReference type="SUPFAM" id="SSF53706">
    <property type="entry name" value="Formate dehydrogenase/DMSO reductase, domains 1-3"/>
    <property type="match status" value="1"/>
</dbReference>
<evidence type="ECO:0000259" key="15">
    <source>
        <dbReference type="PROSITE" id="PS51669"/>
    </source>
</evidence>
<comment type="function">
    <text evidence="13">NDH-1 shuttles electrons from NADH, via FMN and iron-sulfur (Fe-S) centers, to quinones in the respiratory chain. Couples the redox reaction to proton translocation (for every two electrons transferred, four hydrogen ions are translocated across the cytoplasmic membrane), and thus conserves the redox energy in a proton gradient.</text>
</comment>
<feature type="domain" description="4Fe-4S Mo/W bis-MGD-type" evidence="15">
    <location>
        <begin position="219"/>
        <end position="275"/>
    </location>
</feature>
<evidence type="ECO:0000256" key="2">
    <source>
        <dbReference type="ARBA" id="ARBA00005404"/>
    </source>
</evidence>
<evidence type="ECO:0000256" key="3">
    <source>
        <dbReference type="ARBA" id="ARBA00022485"/>
    </source>
</evidence>
<keyword evidence="7 13" id="KW-1278">Translocase</keyword>
<keyword evidence="8 13" id="KW-0408">Iron</keyword>
<dbReference type="SUPFAM" id="SSF50692">
    <property type="entry name" value="ADC-like"/>
    <property type="match status" value="1"/>
</dbReference>
<keyword evidence="3 13" id="KW-0004">4Fe-4S</keyword>
<dbReference type="Pfam" id="PF22151">
    <property type="entry name" value="Fer4_NDSU1"/>
    <property type="match status" value="1"/>
</dbReference>
<dbReference type="Gene3D" id="3.10.20.740">
    <property type="match status" value="1"/>
</dbReference>
<evidence type="ECO:0000256" key="10">
    <source>
        <dbReference type="ARBA" id="ARBA00023027"/>
    </source>
</evidence>
<keyword evidence="4 13" id="KW-0001">2Fe-2S</keyword>
<dbReference type="PANTHER" id="PTHR43105:SF13">
    <property type="entry name" value="NADH-UBIQUINONE OXIDOREDUCTASE 75 KDA SUBUNIT, MITOCHONDRIAL"/>
    <property type="match status" value="1"/>
</dbReference>
<dbReference type="Pfam" id="PF10588">
    <property type="entry name" value="NADH-G_4Fe-4S_3"/>
    <property type="match status" value="1"/>
</dbReference>
<dbReference type="PROSITE" id="PS51669">
    <property type="entry name" value="4FE4S_MOW_BIS_MGD"/>
    <property type="match status" value="1"/>
</dbReference>
<dbReference type="SUPFAM" id="SSF54862">
    <property type="entry name" value="4Fe-4S ferredoxins"/>
    <property type="match status" value="1"/>
</dbReference>
<evidence type="ECO:0000256" key="12">
    <source>
        <dbReference type="ARBA" id="ARBA00047712"/>
    </source>
</evidence>
<keyword evidence="5 13" id="KW-0874">Quinone</keyword>
<comment type="cofactor">
    <cofactor evidence="1 13">
        <name>[4Fe-4S] cluster</name>
        <dbReference type="ChEBI" id="CHEBI:49883"/>
    </cofactor>
</comment>
<dbReference type="EC" id="7.1.1.-" evidence="13"/>
<proteinExistence type="inferred from homology"/>
<dbReference type="InterPro" id="IPR036010">
    <property type="entry name" value="2Fe-2S_ferredoxin-like_sf"/>
</dbReference>
<feature type="domain" description="2Fe-2S ferredoxin-type" evidence="14">
    <location>
        <begin position="4"/>
        <end position="82"/>
    </location>
</feature>
<dbReference type="FunFam" id="3.30.70.20:FF:000002">
    <property type="entry name" value="NADH-ubiquinone oxidoreductase 75 kDa subunit"/>
    <property type="match status" value="1"/>
</dbReference>
<evidence type="ECO:0000313" key="17">
    <source>
        <dbReference type="EMBL" id="PWV59246.1"/>
    </source>
</evidence>
<dbReference type="Proteomes" id="UP000246569">
    <property type="component" value="Unassembled WGS sequence"/>
</dbReference>
<dbReference type="FunFam" id="3.10.20.740:FF:000001">
    <property type="entry name" value="NADH-quinone oxidoreductase subunit G"/>
    <property type="match status" value="1"/>
</dbReference>
<sequence>MSDDLVKIEVNGIELQAHKGQMLIEVTDAAGITIPRFCYHKKLSVAANCRMCLVEVAKAPKPLPACATPVMDGMKVLTHSPKALAAQKGTMEFLLINHPLDCPICDQGGECELQDIAVGYGGDVSHFSERKRAVKDKNIGPLVATEMTRCIHCTRCVRFGEEIAGLREMGATGRGEHTEIGTFVEMSLASELSGNIIDLCPVGALTAKPSRYTARSWEMVQRPSVAGHDSVGSNIYYHVRGGKVFRVVPRENEQINEVWLSDRDRFSYEGLNSSDRALTPILREAGELKAVAWEDALLHAAERLKSVIEKHGAEQVGFVVSPNVTLEEGFLIKRLAANLGVGNVDYRLRQLSFSGQKTISVGNQTQVLSLSDLDQTQAVFVIGSNLRLEQPLLAHRVRKAAMRGANVAFLNPYLFQQNFLPSQEITLAPHELLASLARIAVQLSNIKGENPPSIDGDLGVTAASEVAIATALAEAEHSVVIMGQIAYTHPDYEKLMALTQFIGLIAGARVAFLTEGANSAGLAQVGLTPQNVDNCSPGKNAREMWENQLQAYVLIGFEPEFDTGLPFEAAKALRAAELVIALTPFQAGLIEHEADVLLPIATLAETSGTLINFESREQSFSAAVLPVGEARPGWKVLRVLGNMLGLDGFDYSSSEDVLSAFKAEIKSEHPQKLNDEIFIHIEKKRPEGLQRVAVVPPYSVDGVVRRAQSLQQTQLRGQTILVINGQTAHSVGLIDGGVATVTQGGGNALLSVVVDHRLPDNCVLIPAALSETATLDLRCPTVEASPSQ</sequence>
<feature type="domain" description="4Fe-4S His(Cys)3-ligated-type" evidence="16">
    <location>
        <begin position="82"/>
        <end position="121"/>
    </location>
</feature>
<dbReference type="PROSITE" id="PS00641">
    <property type="entry name" value="COMPLEX1_75K_1"/>
    <property type="match status" value="1"/>
</dbReference>
<dbReference type="GO" id="GO:0051539">
    <property type="term" value="F:4 iron, 4 sulfur cluster binding"/>
    <property type="evidence" value="ECO:0007669"/>
    <property type="project" value="UniProtKB-KW"/>
</dbReference>
<dbReference type="InterPro" id="IPR000283">
    <property type="entry name" value="NADH_UbQ_OxRdtase_75kDa_su_CS"/>
</dbReference>
<keyword evidence="6 13" id="KW-0479">Metal-binding</keyword>
<dbReference type="RefSeq" id="WP_110019657.1">
    <property type="nucleotide sequence ID" value="NZ_QGTJ01000011.1"/>
</dbReference>
<dbReference type="OrthoDB" id="9810782at2"/>
<reference evidence="17 18" key="1">
    <citation type="submission" date="2018-05" db="EMBL/GenBank/DDBJ databases">
        <title>Genomic Encyclopedia of Type Strains, Phase IV (KMG-IV): sequencing the most valuable type-strain genomes for metagenomic binning, comparative biology and taxonomic classification.</title>
        <authorList>
            <person name="Goeker M."/>
        </authorList>
    </citation>
    <scope>NUCLEOTIDE SEQUENCE [LARGE SCALE GENOMIC DNA]</scope>
    <source>
        <strain evidence="17 18">DSM 23606</strain>
    </source>
</reference>
<organism evidence="17 18">
    <name type="scientific">Plasticicumulans acidivorans</name>
    <dbReference type="NCBI Taxonomy" id="886464"/>
    <lineage>
        <taxon>Bacteria</taxon>
        <taxon>Pseudomonadati</taxon>
        <taxon>Pseudomonadota</taxon>
        <taxon>Gammaproteobacteria</taxon>
        <taxon>Candidatus Competibacteraceae</taxon>
        <taxon>Plasticicumulans</taxon>
    </lineage>
</organism>
<dbReference type="Pfam" id="PF00384">
    <property type="entry name" value="Molybdopterin"/>
    <property type="match status" value="1"/>
</dbReference>
<evidence type="ECO:0000256" key="8">
    <source>
        <dbReference type="ARBA" id="ARBA00023004"/>
    </source>
</evidence>
<evidence type="ECO:0000259" key="16">
    <source>
        <dbReference type="PROSITE" id="PS51839"/>
    </source>
</evidence>
<dbReference type="Pfam" id="PF13510">
    <property type="entry name" value="Fer2_4"/>
    <property type="match status" value="1"/>
</dbReference>
<dbReference type="AlphaFoldDB" id="A0A317MRB6"/>
<dbReference type="InterPro" id="IPR050123">
    <property type="entry name" value="Prok_molybdopt-oxidoreductase"/>
</dbReference>
<evidence type="ECO:0000259" key="14">
    <source>
        <dbReference type="PROSITE" id="PS51085"/>
    </source>
</evidence>
<dbReference type="GO" id="GO:0046872">
    <property type="term" value="F:metal ion binding"/>
    <property type="evidence" value="ECO:0007669"/>
    <property type="project" value="UniProtKB-UniRule"/>
</dbReference>
<dbReference type="Pfam" id="PF22117">
    <property type="entry name" value="Fer4_Nqo3"/>
    <property type="match status" value="1"/>
</dbReference>
<dbReference type="InterPro" id="IPR054351">
    <property type="entry name" value="NADH_UbQ_OxRdtase_ferredoxin"/>
</dbReference>
<dbReference type="InterPro" id="IPR001041">
    <property type="entry name" value="2Fe-2S_ferredoxin-type"/>
</dbReference>
<dbReference type="Gene3D" id="3.40.228.10">
    <property type="entry name" value="Dimethylsulfoxide Reductase, domain 2"/>
    <property type="match status" value="1"/>
</dbReference>
<dbReference type="PROSITE" id="PS00643">
    <property type="entry name" value="COMPLEX1_75K_3"/>
    <property type="match status" value="1"/>
</dbReference>
<dbReference type="PROSITE" id="PS51085">
    <property type="entry name" value="2FE2S_FER_2"/>
    <property type="match status" value="1"/>
</dbReference>
<dbReference type="NCBIfam" id="TIGR01973">
    <property type="entry name" value="NuoG"/>
    <property type="match status" value="1"/>
</dbReference>
<keyword evidence="9 13" id="KW-0411">Iron-sulfur</keyword>
<evidence type="ECO:0000256" key="13">
    <source>
        <dbReference type="RuleBase" id="RU003525"/>
    </source>
</evidence>
<evidence type="ECO:0000256" key="4">
    <source>
        <dbReference type="ARBA" id="ARBA00022714"/>
    </source>
</evidence>
<evidence type="ECO:0000256" key="11">
    <source>
        <dbReference type="ARBA" id="ARBA00026021"/>
    </source>
</evidence>
<keyword evidence="18" id="KW-1185">Reference proteome</keyword>
<evidence type="ECO:0000313" key="18">
    <source>
        <dbReference type="Proteomes" id="UP000246569"/>
    </source>
</evidence>
<dbReference type="SMART" id="SM00929">
    <property type="entry name" value="NADH-G_4Fe-4S_3"/>
    <property type="match status" value="1"/>
</dbReference>
<gene>
    <name evidence="17" type="ORF">C7443_11112</name>
</gene>
<comment type="caution">
    <text evidence="17">The sequence shown here is derived from an EMBL/GenBank/DDBJ whole genome shotgun (WGS) entry which is preliminary data.</text>
</comment>